<feature type="chain" id="PRO_5040404883" description="Peptidase M20 dimerisation domain-containing protein" evidence="3">
    <location>
        <begin position="25"/>
        <end position="341"/>
    </location>
</feature>
<dbReference type="OrthoDB" id="3064516at2759"/>
<evidence type="ECO:0000313" key="5">
    <source>
        <dbReference type="EMBL" id="KAJ8424666.1"/>
    </source>
</evidence>
<dbReference type="SUPFAM" id="SSF55031">
    <property type="entry name" value="Bacterial exopeptidase dimerisation domain"/>
    <property type="match status" value="1"/>
</dbReference>
<gene>
    <name evidence="5" type="ORF">Cgig2_003100</name>
</gene>
<feature type="binding site" evidence="2">
    <location>
        <position position="173"/>
    </location>
    <ligand>
        <name>Zn(2+)</name>
        <dbReference type="ChEBI" id="CHEBI:29105"/>
        <label>2</label>
    </ligand>
</feature>
<dbReference type="Gene3D" id="3.30.70.360">
    <property type="match status" value="1"/>
</dbReference>
<dbReference type="PANTHER" id="PTHR45892">
    <property type="entry name" value="AMINOACYLASE-1"/>
    <property type="match status" value="1"/>
</dbReference>
<evidence type="ECO:0000256" key="1">
    <source>
        <dbReference type="PIRSR" id="PIRSR036696-1"/>
    </source>
</evidence>
<feature type="signal peptide" evidence="3">
    <location>
        <begin position="1"/>
        <end position="24"/>
    </location>
</feature>
<keyword evidence="3" id="KW-0732">Signal</keyword>
<feature type="binding site" evidence="2">
    <location>
        <position position="137"/>
    </location>
    <ligand>
        <name>Zn(2+)</name>
        <dbReference type="ChEBI" id="CHEBI:29105"/>
        <label>1</label>
    </ligand>
</feature>
<evidence type="ECO:0000313" key="6">
    <source>
        <dbReference type="Proteomes" id="UP001153076"/>
    </source>
</evidence>
<dbReference type="Pfam" id="PF07687">
    <property type="entry name" value="M20_dimer"/>
    <property type="match status" value="1"/>
</dbReference>
<feature type="domain" description="Peptidase M20 dimerisation" evidence="4">
    <location>
        <begin position="220"/>
        <end position="324"/>
    </location>
</feature>
<dbReference type="PANTHER" id="PTHR45892:SF3">
    <property type="entry name" value="PUTATIVE-RELATED"/>
    <property type="match status" value="1"/>
</dbReference>
<comment type="caution">
    <text evidence="5">The sequence shown here is derived from an EMBL/GenBank/DDBJ whole genome shotgun (WGS) entry which is preliminary data.</text>
</comment>
<dbReference type="InterPro" id="IPR011650">
    <property type="entry name" value="Peptidase_M20_dimer"/>
</dbReference>
<feature type="binding site" evidence="2">
    <location>
        <position position="200"/>
    </location>
    <ligand>
        <name>Zn(2+)</name>
        <dbReference type="ChEBI" id="CHEBI:29105"/>
        <label>1</label>
    </ligand>
</feature>
<dbReference type="Gene3D" id="3.40.630.10">
    <property type="entry name" value="Zn peptidases"/>
    <property type="match status" value="1"/>
</dbReference>
<dbReference type="InterPro" id="IPR002933">
    <property type="entry name" value="Peptidase_M20"/>
</dbReference>
<keyword evidence="2" id="KW-0479">Metal-binding</keyword>
<proteinExistence type="predicted"/>
<dbReference type="InterPro" id="IPR010159">
    <property type="entry name" value="N-acyl_aa_amidohydrolase"/>
</dbReference>
<dbReference type="GO" id="GO:0006520">
    <property type="term" value="P:amino acid metabolic process"/>
    <property type="evidence" value="ECO:0007669"/>
    <property type="project" value="InterPro"/>
</dbReference>
<organism evidence="5 6">
    <name type="scientific">Carnegiea gigantea</name>
    <dbReference type="NCBI Taxonomy" id="171969"/>
    <lineage>
        <taxon>Eukaryota</taxon>
        <taxon>Viridiplantae</taxon>
        <taxon>Streptophyta</taxon>
        <taxon>Embryophyta</taxon>
        <taxon>Tracheophyta</taxon>
        <taxon>Spermatophyta</taxon>
        <taxon>Magnoliopsida</taxon>
        <taxon>eudicotyledons</taxon>
        <taxon>Gunneridae</taxon>
        <taxon>Pentapetalae</taxon>
        <taxon>Caryophyllales</taxon>
        <taxon>Cactineae</taxon>
        <taxon>Cactaceae</taxon>
        <taxon>Cactoideae</taxon>
        <taxon>Echinocereeae</taxon>
        <taxon>Carnegiea</taxon>
    </lineage>
</organism>
<dbReference type="PIRSF" id="PIRSF036696">
    <property type="entry name" value="ACY-1"/>
    <property type="match status" value="1"/>
</dbReference>
<sequence length="341" mass="38291">MANRLISLSCFILLLLLLSPPIASHQPEREEEEDTPITRFQTYLRFKTAHPNPNYSDPVCFLLNQARSIGVQARTIEYVPGKPVLLLTWTGSRPDLPSILFNSHLDSVPVEPDKWAHPPFAAVRTPDGRIFARGAQDDKCIGLQYLEAIRNLREVHDFKPIRTVHVSYVPDEEIGGLDGAAKFFSSKEFEELNVGFAMDEGQASPSDEFRVFYADRSPWHVILRATGVPGHGSRMYDNSAMENLMKSIEMMTQFREVQFDVVKRGRAANSEVISVNPVYLKAGIPSANGFAMNIQPSEAEVGFDIRLPPTVDPELVRKRIAEEWAPASRNMTYQVLLSSFG</sequence>
<feature type="binding site" evidence="2">
    <location>
        <position position="137"/>
    </location>
    <ligand>
        <name>Zn(2+)</name>
        <dbReference type="ChEBI" id="CHEBI:29105"/>
        <label>2</label>
    </ligand>
</feature>
<dbReference type="EMBL" id="JAKOGI010001626">
    <property type="protein sequence ID" value="KAJ8424666.1"/>
    <property type="molecule type" value="Genomic_DNA"/>
</dbReference>
<dbReference type="FunFam" id="3.40.630.10:FF:000019">
    <property type="entry name" value="Aminoacylase 1"/>
    <property type="match status" value="1"/>
</dbReference>
<dbReference type="NCBIfam" id="TIGR01880">
    <property type="entry name" value="Ac-peptdase-euk"/>
    <property type="match status" value="1"/>
</dbReference>
<keyword evidence="2" id="KW-0862">Zinc</keyword>
<dbReference type="SUPFAM" id="SSF53187">
    <property type="entry name" value="Zn-dependent exopeptidases"/>
    <property type="match status" value="1"/>
</dbReference>
<reference evidence="5" key="1">
    <citation type="submission" date="2022-04" db="EMBL/GenBank/DDBJ databases">
        <title>Carnegiea gigantea Genome sequencing and assembly v2.</title>
        <authorList>
            <person name="Copetti D."/>
            <person name="Sanderson M.J."/>
            <person name="Burquez A."/>
            <person name="Wojciechowski M.F."/>
        </authorList>
    </citation>
    <scope>NUCLEOTIDE SEQUENCE</scope>
    <source>
        <strain evidence="5">SGP5-SGP5p</strain>
        <tissue evidence="5">Aerial part</tissue>
    </source>
</reference>
<dbReference type="Pfam" id="PF01546">
    <property type="entry name" value="Peptidase_M20"/>
    <property type="match status" value="1"/>
</dbReference>
<accession>A0A9Q1GSQ6</accession>
<keyword evidence="6" id="KW-1185">Reference proteome</keyword>
<evidence type="ECO:0000256" key="2">
    <source>
        <dbReference type="PIRSR" id="PIRSR036696-2"/>
    </source>
</evidence>
<protein>
    <recommendedName>
        <fullName evidence="4">Peptidase M20 dimerisation domain-containing protein</fullName>
    </recommendedName>
</protein>
<dbReference type="Proteomes" id="UP001153076">
    <property type="component" value="Unassembled WGS sequence"/>
</dbReference>
<dbReference type="FunFam" id="3.30.70.360:FF:000009">
    <property type="entry name" value="aminoacylase-1 isoform X1"/>
    <property type="match status" value="1"/>
</dbReference>
<comment type="cofactor">
    <cofactor evidence="2">
        <name>Zn(2+)</name>
        <dbReference type="ChEBI" id="CHEBI:29105"/>
    </cofactor>
    <text evidence="2">Binds 2 Zn(2+) ions per subunit.</text>
</comment>
<name>A0A9Q1GSQ6_9CARY</name>
<dbReference type="AlphaFoldDB" id="A0A9Q1GSQ6"/>
<dbReference type="InterPro" id="IPR052083">
    <property type="entry name" value="Aminoacylase-1_M20A"/>
</dbReference>
<evidence type="ECO:0000256" key="3">
    <source>
        <dbReference type="SAM" id="SignalP"/>
    </source>
</evidence>
<feature type="binding site" evidence="2">
    <location>
        <position position="104"/>
    </location>
    <ligand>
        <name>Zn(2+)</name>
        <dbReference type="ChEBI" id="CHEBI:29105"/>
        <label>1</label>
    </ligand>
</feature>
<dbReference type="GO" id="GO:0046872">
    <property type="term" value="F:metal ion binding"/>
    <property type="evidence" value="ECO:0007669"/>
    <property type="project" value="UniProtKB-KW"/>
</dbReference>
<evidence type="ECO:0000259" key="4">
    <source>
        <dbReference type="Pfam" id="PF07687"/>
    </source>
</evidence>
<dbReference type="GO" id="GO:0004046">
    <property type="term" value="F:aminoacylase activity"/>
    <property type="evidence" value="ECO:0007669"/>
    <property type="project" value="InterPro"/>
</dbReference>
<dbReference type="InterPro" id="IPR036264">
    <property type="entry name" value="Bact_exopeptidase_dim_dom"/>
</dbReference>
<dbReference type="GO" id="GO:0005737">
    <property type="term" value="C:cytoplasm"/>
    <property type="evidence" value="ECO:0007669"/>
    <property type="project" value="InterPro"/>
</dbReference>
<feature type="active site" description="Proton acceptor" evidence="1">
    <location>
        <position position="172"/>
    </location>
</feature>
<feature type="active site" evidence="1">
    <location>
        <position position="106"/>
    </location>
</feature>